<keyword evidence="2" id="KW-1185">Reference proteome</keyword>
<reference evidence="1 2" key="1">
    <citation type="journal article" date="2022" name="DNA Res.">
        <title>Chromosomal-level genome assembly of the orchid tree Bauhinia variegata (Leguminosae; Cercidoideae) supports the allotetraploid origin hypothesis of Bauhinia.</title>
        <authorList>
            <person name="Zhong Y."/>
            <person name="Chen Y."/>
            <person name="Zheng D."/>
            <person name="Pang J."/>
            <person name="Liu Y."/>
            <person name="Luo S."/>
            <person name="Meng S."/>
            <person name="Qian L."/>
            <person name="Wei D."/>
            <person name="Dai S."/>
            <person name="Zhou R."/>
        </authorList>
    </citation>
    <scope>NUCLEOTIDE SEQUENCE [LARGE SCALE GENOMIC DNA]</scope>
    <source>
        <strain evidence="1">BV-YZ2020</strain>
    </source>
</reference>
<sequence length="68" mass="7380">MEFSSPACLPILLTWKLSISSAGTAATILGPKAIALLTFCTLPDQLAQRKVLIFQGWIEDLDQKSLGF</sequence>
<organism evidence="1 2">
    <name type="scientific">Bauhinia variegata</name>
    <name type="common">Purple orchid tree</name>
    <name type="synonym">Phanera variegata</name>
    <dbReference type="NCBI Taxonomy" id="167791"/>
    <lineage>
        <taxon>Eukaryota</taxon>
        <taxon>Viridiplantae</taxon>
        <taxon>Streptophyta</taxon>
        <taxon>Embryophyta</taxon>
        <taxon>Tracheophyta</taxon>
        <taxon>Spermatophyta</taxon>
        <taxon>Magnoliopsida</taxon>
        <taxon>eudicotyledons</taxon>
        <taxon>Gunneridae</taxon>
        <taxon>Pentapetalae</taxon>
        <taxon>rosids</taxon>
        <taxon>fabids</taxon>
        <taxon>Fabales</taxon>
        <taxon>Fabaceae</taxon>
        <taxon>Cercidoideae</taxon>
        <taxon>Cercideae</taxon>
        <taxon>Bauhiniinae</taxon>
        <taxon>Bauhinia</taxon>
    </lineage>
</organism>
<comment type="caution">
    <text evidence="1">The sequence shown here is derived from an EMBL/GenBank/DDBJ whole genome shotgun (WGS) entry which is preliminary data.</text>
</comment>
<accession>A0ACB9MJJ3</accession>
<proteinExistence type="predicted"/>
<evidence type="ECO:0000313" key="2">
    <source>
        <dbReference type="Proteomes" id="UP000828941"/>
    </source>
</evidence>
<dbReference type="Proteomes" id="UP000828941">
    <property type="component" value="Chromosome 9"/>
</dbReference>
<protein>
    <submittedName>
        <fullName evidence="1">Uncharacterized protein</fullName>
    </submittedName>
</protein>
<gene>
    <name evidence="1" type="ORF">L6164_023247</name>
</gene>
<name>A0ACB9MJJ3_BAUVA</name>
<evidence type="ECO:0000313" key="1">
    <source>
        <dbReference type="EMBL" id="KAI4323659.1"/>
    </source>
</evidence>
<dbReference type="EMBL" id="CM039434">
    <property type="protein sequence ID" value="KAI4323659.1"/>
    <property type="molecule type" value="Genomic_DNA"/>
</dbReference>